<name>A0ABM8ELT1_9BACT</name>
<sequence length="150" mass="17207">MISDFQQRKLRVTNLISSYLEFRGMCVGFLARLPEALQNNEYSAIVKLVNDDKLEVSVLGAIIEVYFDYVIFNESMIGAIKCDEILSPERERRTLVANYFDWEGRAYLTPDGDKQIQGLHNRYYPGTLLFQICDALLAHHVINKPEANDA</sequence>
<dbReference type="Proteomes" id="UP001317705">
    <property type="component" value="Chromosome"/>
</dbReference>
<reference evidence="1 2" key="1">
    <citation type="submission" date="2022-12" db="EMBL/GenBank/DDBJ databases">
        <title>Polyphasic characterization of Geotalea uranireducens NIT-SL11 newly isolated from a complex of sewage sludge and microbially reduced graphene oxide.</title>
        <authorList>
            <person name="Xie L."/>
            <person name="Yoshida N."/>
            <person name="Meng L."/>
        </authorList>
    </citation>
    <scope>NUCLEOTIDE SEQUENCE [LARGE SCALE GENOMIC DNA]</scope>
    <source>
        <strain evidence="1 2">NIT-SL11</strain>
    </source>
</reference>
<protein>
    <submittedName>
        <fullName evidence="1">Uncharacterized protein</fullName>
    </submittedName>
</protein>
<evidence type="ECO:0000313" key="2">
    <source>
        <dbReference type="Proteomes" id="UP001317705"/>
    </source>
</evidence>
<dbReference type="EMBL" id="AP027151">
    <property type="protein sequence ID" value="BDV43397.1"/>
    <property type="molecule type" value="Genomic_DNA"/>
</dbReference>
<proteinExistence type="predicted"/>
<keyword evidence="2" id="KW-1185">Reference proteome</keyword>
<organism evidence="1 2">
    <name type="scientific">Geotalea uraniireducens</name>
    <dbReference type="NCBI Taxonomy" id="351604"/>
    <lineage>
        <taxon>Bacteria</taxon>
        <taxon>Pseudomonadati</taxon>
        <taxon>Thermodesulfobacteriota</taxon>
        <taxon>Desulfuromonadia</taxon>
        <taxon>Geobacterales</taxon>
        <taxon>Geobacteraceae</taxon>
        <taxon>Geotalea</taxon>
    </lineage>
</organism>
<gene>
    <name evidence="1" type="ORF">GURASL_23200</name>
</gene>
<evidence type="ECO:0000313" key="1">
    <source>
        <dbReference type="EMBL" id="BDV43397.1"/>
    </source>
</evidence>
<accession>A0ABM8ELT1</accession>